<dbReference type="Proteomes" id="UP000225277">
    <property type="component" value="Unassembled WGS sequence"/>
</dbReference>
<feature type="compositionally biased region" description="Gly residues" evidence="1">
    <location>
        <begin position="754"/>
        <end position="765"/>
    </location>
</feature>
<feature type="compositionally biased region" description="Low complexity" evidence="1">
    <location>
        <begin position="7"/>
        <end position="20"/>
    </location>
</feature>
<feature type="compositionally biased region" description="Basic residues" evidence="1">
    <location>
        <begin position="382"/>
        <end position="398"/>
    </location>
</feature>
<feature type="compositionally biased region" description="Basic residues" evidence="1">
    <location>
        <begin position="329"/>
        <end position="348"/>
    </location>
</feature>
<dbReference type="GO" id="GO:0000126">
    <property type="term" value="C:transcription factor TFIIIB complex"/>
    <property type="evidence" value="ECO:0007669"/>
    <property type="project" value="TreeGrafter"/>
</dbReference>
<organism evidence="3 4">
    <name type="scientific">Ramularia collo-cygni</name>
    <dbReference type="NCBI Taxonomy" id="112498"/>
    <lineage>
        <taxon>Eukaryota</taxon>
        <taxon>Fungi</taxon>
        <taxon>Dikarya</taxon>
        <taxon>Ascomycota</taxon>
        <taxon>Pezizomycotina</taxon>
        <taxon>Dothideomycetes</taxon>
        <taxon>Dothideomycetidae</taxon>
        <taxon>Mycosphaerellales</taxon>
        <taxon>Mycosphaerellaceae</taxon>
        <taxon>Ramularia</taxon>
    </lineage>
</organism>
<dbReference type="AlphaFoldDB" id="A0A2D3UV87"/>
<dbReference type="GeneID" id="35602592"/>
<name>A0A2D3UV87_9PEZI</name>
<dbReference type="STRING" id="112498.A0A2D3UV87"/>
<reference evidence="3 4" key="1">
    <citation type="submission" date="2016-03" db="EMBL/GenBank/DDBJ databases">
        <authorList>
            <person name="Ploux O."/>
        </authorList>
    </citation>
    <scope>NUCLEOTIDE SEQUENCE [LARGE SCALE GENOMIC DNA]</scope>
    <source>
        <strain evidence="3 4">URUG2</strain>
    </source>
</reference>
<evidence type="ECO:0000259" key="2">
    <source>
        <dbReference type="SMART" id="SM00717"/>
    </source>
</evidence>
<feature type="region of interest" description="Disordered" evidence="1">
    <location>
        <begin position="486"/>
        <end position="537"/>
    </location>
</feature>
<dbReference type="Gene3D" id="1.10.10.60">
    <property type="entry name" value="Homeodomain-like"/>
    <property type="match status" value="1"/>
</dbReference>
<feature type="compositionally biased region" description="Polar residues" evidence="1">
    <location>
        <begin position="232"/>
        <end position="247"/>
    </location>
</feature>
<dbReference type="InterPro" id="IPR001005">
    <property type="entry name" value="SANT/Myb"/>
</dbReference>
<dbReference type="PANTHER" id="PTHR22929">
    <property type="entry name" value="RNA POLYMERASE III TRANSCRIPTION INITIATION FACTOR B"/>
    <property type="match status" value="1"/>
</dbReference>
<feature type="domain" description="Myb-like" evidence="2">
    <location>
        <begin position="608"/>
        <end position="656"/>
    </location>
</feature>
<evidence type="ECO:0000313" key="4">
    <source>
        <dbReference type="Proteomes" id="UP000225277"/>
    </source>
</evidence>
<feature type="compositionally biased region" description="Low complexity" evidence="1">
    <location>
        <begin position="36"/>
        <end position="69"/>
    </location>
</feature>
<dbReference type="PANTHER" id="PTHR22929:SF0">
    <property type="entry name" value="TRANSCRIPTION FACTOR TFIIIB COMPONENT B'' HOMOLOG"/>
    <property type="match status" value="1"/>
</dbReference>
<dbReference type="GO" id="GO:0001156">
    <property type="term" value="F:TFIIIC-class transcription factor complex binding"/>
    <property type="evidence" value="ECO:0007669"/>
    <property type="project" value="TreeGrafter"/>
</dbReference>
<feature type="compositionally biased region" description="Basic and acidic residues" evidence="1">
    <location>
        <begin position="136"/>
        <end position="207"/>
    </location>
</feature>
<feature type="region of interest" description="Disordered" evidence="1">
    <location>
        <begin position="709"/>
        <end position="774"/>
    </location>
</feature>
<dbReference type="GO" id="GO:0070898">
    <property type="term" value="P:RNA polymerase III preinitiation complex assembly"/>
    <property type="evidence" value="ECO:0007669"/>
    <property type="project" value="TreeGrafter"/>
</dbReference>
<dbReference type="SMART" id="SM00717">
    <property type="entry name" value="SANT"/>
    <property type="match status" value="1"/>
</dbReference>
<accession>A0A2D3UV87</accession>
<dbReference type="CDD" id="cd00167">
    <property type="entry name" value="SANT"/>
    <property type="match status" value="1"/>
</dbReference>
<feature type="compositionally biased region" description="Acidic residues" evidence="1">
    <location>
        <begin position="356"/>
        <end position="372"/>
    </location>
</feature>
<proteinExistence type="predicted"/>
<evidence type="ECO:0000313" key="3">
    <source>
        <dbReference type="EMBL" id="CZT21612.1"/>
    </source>
</evidence>
<evidence type="ECO:0000256" key="1">
    <source>
        <dbReference type="SAM" id="MobiDB-lite"/>
    </source>
</evidence>
<sequence>MPPGLISSAAPGKKATAPKAAPRRRAAAVAPPGPSPSAAGPSTSVAPPSPEHTQTQPQTPVVEQFVQQEEAARPRESDVETANHATAPPPETVAEHVASHLPAETAEAEAVGRERDSEPVSSAVLPIPEATQAETTKQKVLEEQREEEERQRQRQEAIGRQAEENSRQAGLREEEKRQAEVREAARNEQLAVEERQVAEQEEAERQNGLHATSAVLHSDTAVVVSTEDAGARSNSNYVPPSASSATPATVDPTTLPPPARPVAVSKPSAKRARADKSSTGPVRPAKKAKTSSTRSNAKVQAVVNGAEEDEGFRSSEVDGAETDAAQPKPKAKRKPVAKKAIAGRKRRMSVATIQNSDDETEGQDEQEEEDQGDVAAAMPPPKKPRKPRAKRATKKKAAKAAARTGGDEAATENEGEGQLPDETVNHDDEGETSDPELHEIDPNSISMWELSRDEHHGKKSERGKKMEDIDWDKVAQDRRDAANALVASFRNELQPQADPSDDVVASVEGPADTAELDGSGARRSQSRAPTAAPANDDLGLGFVLDADGNIVTDENTLTFTRDAAAQAAANSDAPVEDFTDLTQTFNRVTHLNANRRDPADRLPAWKSKSDPWSEDETDKFYDALRMFGTDFFIISKMFAPKTRRMIKNKFNREEKLDPNRINRALTGIVETPMSLEHYSRETGFAMEKFTKYEGVQHAQSVIDSENVGKEVVDEKEAKRREKELAREEKEREKERQKEERKAKRKAKTKKGIAEAGGAGFGGGGPVEIVVGEAE</sequence>
<feature type="compositionally biased region" description="Basic and acidic residues" evidence="1">
    <location>
        <begin position="709"/>
        <end position="741"/>
    </location>
</feature>
<dbReference type="InterPro" id="IPR039467">
    <property type="entry name" value="TFIIIB_B''_Myb"/>
</dbReference>
<gene>
    <name evidence="3" type="ORF">RCC_07476</name>
</gene>
<protein>
    <recommendedName>
        <fullName evidence="2">Myb-like domain-containing protein</fullName>
    </recommendedName>
</protein>
<feature type="region of interest" description="Disordered" evidence="1">
    <location>
        <begin position="1"/>
        <end position="471"/>
    </location>
</feature>
<dbReference type="Pfam" id="PF15963">
    <property type="entry name" value="Myb_DNA-bind_7"/>
    <property type="match status" value="1"/>
</dbReference>
<dbReference type="RefSeq" id="XP_023628501.1">
    <property type="nucleotide sequence ID" value="XM_023772733.1"/>
</dbReference>
<keyword evidence="4" id="KW-1185">Reference proteome</keyword>
<dbReference type="SUPFAM" id="SSF46689">
    <property type="entry name" value="Homeodomain-like"/>
    <property type="match status" value="1"/>
</dbReference>
<dbReference type="EMBL" id="FJUY01000011">
    <property type="protein sequence ID" value="CZT21612.1"/>
    <property type="molecule type" value="Genomic_DNA"/>
</dbReference>
<dbReference type="InterPro" id="IPR009057">
    <property type="entry name" value="Homeodomain-like_sf"/>
</dbReference>
<dbReference type="OrthoDB" id="272624at2759"/>